<dbReference type="SUPFAM" id="SSF51445">
    <property type="entry name" value="(Trans)glycosidases"/>
    <property type="match status" value="1"/>
</dbReference>
<sequence>MRIWPGSPYPLGATWDGQGVNFAIFSENATKVELCLYNEPQDTQPIACIPIEERTDEVWHLYLPEGMPGQYYGYRVHGPYDPAQGHRFNPAKVLLDPYAKALSGTIHWSDEMFGYPIGHENADLERDDRDNTAFIPKSVVVDTAFTWGNDRLLRTAWDRTVIYEVHVKGLTARHPDVPESQRGTYLGLTSPVILDHFKQLGITAVELLPVQHFVSDRYLTDKHLSNYWGYNSIGFFAPDIRYASAHTHGRHIREFKTMVKTLHNEGIEVILDVVYNHTAEGNQLGPTLCFRGIDNAAYYRLVDNDKRYYMDYTGTGNTLNMNHPRVLQLIMDSLRYWVQEMHVDGFRFDLASTLARELHDVNRLGTFFDIIHQDPVLSQVKLIAEPWDLASGGYQVGNFPLGWAEWNDRYRDTIRRYWKGDGGQVAELGYRLTGSSDLYEQSGKRPYASINFVTAHDGFTLKDLVSYNQKHNEANQEENRDGSDNNNSWNCGAEGGTENPDILALRERQKRNLMATLFLSQGVPMLCGGDEIGRTQQGNNNAYCQDNETSWFDWKLHKSAREFLSFTRQLIRLRREHPVLRRRLFFQGQRIHRSEVKDIEWFKPDGQGMTDQDWHGDHARCLGVRLAGDAIKEKDYKGQPITGDTLLILLNAHHEAVPFILPAHRSGVRWEPILDTAIQEIDENGDEYRQFHGGEPYNLQARSLAVLRLRRKH</sequence>
<dbReference type="SMART" id="SM00642">
    <property type="entry name" value="Aamy"/>
    <property type="match status" value="1"/>
</dbReference>
<dbReference type="InterPro" id="IPR017853">
    <property type="entry name" value="GH"/>
</dbReference>
<dbReference type="Pfam" id="PF02922">
    <property type="entry name" value="CBM_48"/>
    <property type="match status" value="1"/>
</dbReference>
<evidence type="ECO:0000313" key="6">
    <source>
        <dbReference type="EMBL" id="CUS39698.1"/>
    </source>
</evidence>
<feature type="domain" description="Glycosyl hydrolase family 13 catalytic" evidence="5">
    <location>
        <begin position="138"/>
        <end position="574"/>
    </location>
</feature>
<evidence type="ECO:0000259" key="5">
    <source>
        <dbReference type="SMART" id="SM00642"/>
    </source>
</evidence>
<dbReference type="GO" id="GO:0005980">
    <property type="term" value="P:glycogen catabolic process"/>
    <property type="evidence" value="ECO:0007669"/>
    <property type="project" value="InterPro"/>
</dbReference>
<dbReference type="InterPro" id="IPR013780">
    <property type="entry name" value="Glyco_hydro_b"/>
</dbReference>
<dbReference type="GO" id="GO:0004135">
    <property type="term" value="F:amylo-alpha-1,6-glucosidase activity"/>
    <property type="evidence" value="ECO:0007669"/>
    <property type="project" value="InterPro"/>
</dbReference>
<dbReference type="PANTHER" id="PTHR43002">
    <property type="entry name" value="GLYCOGEN DEBRANCHING ENZYME"/>
    <property type="match status" value="1"/>
</dbReference>
<dbReference type="InterPro" id="IPR013783">
    <property type="entry name" value="Ig-like_fold"/>
</dbReference>
<protein>
    <submittedName>
        <fullName evidence="6">Glycogen operon protein GlgX homolog</fullName>
        <ecNumber evidence="6">3.2.1.-</ecNumber>
    </submittedName>
</protein>
<reference evidence="7" key="1">
    <citation type="submission" date="2015-10" db="EMBL/GenBank/DDBJ databases">
        <authorList>
            <person name="Luecker S."/>
            <person name="Luecker S."/>
        </authorList>
    </citation>
    <scope>NUCLEOTIDE SEQUENCE [LARGE SCALE GENOMIC DNA]</scope>
</reference>
<gene>
    <name evidence="6" type="primary">glgX</name>
    <name evidence="6" type="ORF">COMA2_80134</name>
</gene>
<dbReference type="InterPro" id="IPR044505">
    <property type="entry name" value="GlgX_Isoamylase_N_E_set"/>
</dbReference>
<evidence type="ECO:0000256" key="4">
    <source>
        <dbReference type="SAM" id="MobiDB-lite"/>
    </source>
</evidence>
<evidence type="ECO:0000256" key="3">
    <source>
        <dbReference type="ARBA" id="ARBA00023295"/>
    </source>
</evidence>
<keyword evidence="3 6" id="KW-0326">Glycosidase</keyword>
<dbReference type="InterPro" id="IPR004193">
    <property type="entry name" value="Glyco_hydro_13_N"/>
</dbReference>
<dbReference type="Pfam" id="PF00128">
    <property type="entry name" value="Alpha-amylase"/>
    <property type="match status" value="2"/>
</dbReference>
<dbReference type="CDD" id="cd02856">
    <property type="entry name" value="E_set_GDE_Isoamylase_N"/>
    <property type="match status" value="1"/>
</dbReference>
<feature type="region of interest" description="Disordered" evidence="4">
    <location>
        <begin position="472"/>
        <end position="495"/>
    </location>
</feature>
<dbReference type="SUPFAM" id="SSF81296">
    <property type="entry name" value="E set domains"/>
    <property type="match status" value="1"/>
</dbReference>
<dbReference type="InterPro" id="IPR011837">
    <property type="entry name" value="Glycogen_debranch_GlgX"/>
</dbReference>
<keyword evidence="2 6" id="KW-0378">Hydrolase</keyword>
<keyword evidence="7" id="KW-1185">Reference proteome</keyword>
<dbReference type="CDD" id="cd11326">
    <property type="entry name" value="AmyAc_Glg_debranch"/>
    <property type="match status" value="1"/>
</dbReference>
<accession>A0A0S4LXH1</accession>
<dbReference type="Gene3D" id="2.60.40.10">
    <property type="entry name" value="Immunoglobulins"/>
    <property type="match status" value="1"/>
</dbReference>
<evidence type="ECO:0000313" key="7">
    <source>
        <dbReference type="Proteomes" id="UP000198736"/>
    </source>
</evidence>
<feature type="compositionally biased region" description="Basic and acidic residues" evidence="4">
    <location>
        <begin position="472"/>
        <end position="483"/>
    </location>
</feature>
<dbReference type="InterPro" id="IPR014756">
    <property type="entry name" value="Ig_E-set"/>
</dbReference>
<dbReference type="NCBIfam" id="TIGR02100">
    <property type="entry name" value="glgX_debranch"/>
    <property type="match status" value="1"/>
</dbReference>
<proteinExistence type="inferred from homology"/>
<dbReference type="AlphaFoldDB" id="A0A0S4LXH1"/>
<dbReference type="STRING" id="1742973.COMA2_80134"/>
<evidence type="ECO:0000256" key="2">
    <source>
        <dbReference type="ARBA" id="ARBA00022801"/>
    </source>
</evidence>
<dbReference type="Gene3D" id="2.60.40.1180">
    <property type="entry name" value="Golgi alpha-mannosidase II"/>
    <property type="match status" value="1"/>
</dbReference>
<dbReference type="EMBL" id="CZPZ01000035">
    <property type="protein sequence ID" value="CUS39698.1"/>
    <property type="molecule type" value="Genomic_DNA"/>
</dbReference>
<comment type="similarity">
    <text evidence="1">Belongs to the glycosyl hydrolase 13 family.</text>
</comment>
<name>A0A0S4LXH1_9BACT</name>
<dbReference type="Proteomes" id="UP000198736">
    <property type="component" value="Unassembled WGS sequence"/>
</dbReference>
<organism evidence="6 7">
    <name type="scientific">Candidatus Nitrospira nitrificans</name>
    <dbReference type="NCBI Taxonomy" id="1742973"/>
    <lineage>
        <taxon>Bacteria</taxon>
        <taxon>Pseudomonadati</taxon>
        <taxon>Nitrospirota</taxon>
        <taxon>Nitrospiria</taxon>
        <taxon>Nitrospirales</taxon>
        <taxon>Nitrospiraceae</taxon>
        <taxon>Nitrospira</taxon>
    </lineage>
</organism>
<dbReference type="Gene3D" id="3.20.20.80">
    <property type="entry name" value="Glycosidases"/>
    <property type="match status" value="1"/>
</dbReference>
<dbReference type="EC" id="3.2.1.-" evidence="6"/>
<evidence type="ECO:0000256" key="1">
    <source>
        <dbReference type="ARBA" id="ARBA00008061"/>
    </source>
</evidence>
<dbReference type="RefSeq" id="WP_175304725.1">
    <property type="nucleotide sequence ID" value="NZ_CZPZ01000035.1"/>
</dbReference>
<dbReference type="SUPFAM" id="SSF51011">
    <property type="entry name" value="Glycosyl hydrolase domain"/>
    <property type="match status" value="1"/>
</dbReference>
<dbReference type="InterPro" id="IPR006047">
    <property type="entry name" value="GH13_cat_dom"/>
</dbReference>